<dbReference type="EMBL" id="UZAK01033761">
    <property type="protein sequence ID" value="VDP39706.1"/>
    <property type="molecule type" value="Genomic_DNA"/>
</dbReference>
<reference evidence="3" key="1">
    <citation type="submission" date="2016-06" db="UniProtKB">
        <authorList>
            <consortium name="WormBaseParasite"/>
        </authorList>
    </citation>
    <scope>IDENTIFICATION</scope>
</reference>
<evidence type="ECO:0000313" key="2">
    <source>
        <dbReference type="Proteomes" id="UP000279833"/>
    </source>
</evidence>
<evidence type="ECO:0000313" key="1">
    <source>
        <dbReference type="EMBL" id="VDP39706.1"/>
    </source>
</evidence>
<name>A0A183K5X8_9TREM</name>
<organism evidence="3">
    <name type="scientific">Schistosoma curassoni</name>
    <dbReference type="NCBI Taxonomy" id="6186"/>
    <lineage>
        <taxon>Eukaryota</taxon>
        <taxon>Metazoa</taxon>
        <taxon>Spiralia</taxon>
        <taxon>Lophotrochozoa</taxon>
        <taxon>Platyhelminthes</taxon>
        <taxon>Trematoda</taxon>
        <taxon>Digenea</taxon>
        <taxon>Strigeidida</taxon>
        <taxon>Schistosomatoidea</taxon>
        <taxon>Schistosomatidae</taxon>
        <taxon>Schistosoma</taxon>
    </lineage>
</organism>
<dbReference type="AlphaFoldDB" id="A0A183K5X8"/>
<keyword evidence="2" id="KW-1185">Reference proteome</keyword>
<protein>
    <submittedName>
        <fullName evidence="3">60S ribosomal protein L13</fullName>
    </submittedName>
</protein>
<dbReference type="Proteomes" id="UP000279833">
    <property type="component" value="Unassembled WGS sequence"/>
</dbReference>
<accession>A0A183K5X8</accession>
<gene>
    <name evidence="1" type="ORF">SCUD_LOCUS10403</name>
</gene>
<evidence type="ECO:0000313" key="3">
    <source>
        <dbReference type="WBParaSite" id="SCUD_0001040301-mRNA-1"/>
    </source>
</evidence>
<sequence>MFHIVNPTDVSIDDKMLYVIHHQKIHELPDKIQIQLTGFWGRGNQKKRRESKLKYRELIKVRNYKPLNSSSVVYRPRVRHEV</sequence>
<dbReference type="WBParaSite" id="SCUD_0001040301-mRNA-1">
    <property type="protein sequence ID" value="SCUD_0001040301-mRNA-1"/>
    <property type="gene ID" value="SCUD_0001040301"/>
</dbReference>
<proteinExistence type="predicted"/>
<reference evidence="1 2" key="2">
    <citation type="submission" date="2018-11" db="EMBL/GenBank/DDBJ databases">
        <authorList>
            <consortium name="Pathogen Informatics"/>
        </authorList>
    </citation>
    <scope>NUCLEOTIDE SEQUENCE [LARGE SCALE GENOMIC DNA]</scope>
    <source>
        <strain evidence="1">Dakar</strain>
        <strain evidence="2">Dakar, Senegal</strain>
    </source>
</reference>